<dbReference type="Proteomes" id="UP000186019">
    <property type="component" value="Unassembled WGS sequence"/>
</dbReference>
<dbReference type="InterPro" id="IPR050206">
    <property type="entry name" value="FtsK/SpoIIIE/SftA"/>
</dbReference>
<dbReference type="SUPFAM" id="SSF52540">
    <property type="entry name" value="P-loop containing nucleoside triphosphate hydrolases"/>
    <property type="match status" value="1"/>
</dbReference>
<evidence type="ECO:0000313" key="7">
    <source>
        <dbReference type="EMBL" id="SIS25998.1"/>
    </source>
</evidence>
<evidence type="ECO:0000256" key="3">
    <source>
        <dbReference type="PROSITE-ProRule" id="PRU00289"/>
    </source>
</evidence>
<dbReference type="Gene3D" id="3.40.50.300">
    <property type="entry name" value="P-loop containing nucleotide triphosphate hydrolases"/>
    <property type="match status" value="1"/>
</dbReference>
<evidence type="ECO:0000256" key="4">
    <source>
        <dbReference type="SAM" id="Coils"/>
    </source>
</evidence>
<dbReference type="GO" id="GO:0003677">
    <property type="term" value="F:DNA binding"/>
    <property type="evidence" value="ECO:0007669"/>
    <property type="project" value="InterPro"/>
</dbReference>
<evidence type="ECO:0000256" key="5">
    <source>
        <dbReference type="SAM" id="MobiDB-lite"/>
    </source>
</evidence>
<evidence type="ECO:0000259" key="6">
    <source>
        <dbReference type="PROSITE" id="PS50901"/>
    </source>
</evidence>
<sequence length="1780" mass="198165">MTRTELIAAVATASLKEQLSGEPEGTQRICMLGLDAEVVRAVAQAVIADGEISNEVMVRVGTVFDPNGDLPTETRSDESITHWRHCRLPDDKRAVLFAASQDELQRNDKSVEKVTRIETDKLRLRYADWMHCAGLTDRFLDQKKREHLAAALQAANETHAARTIETFSAFVLAISDNVISKGMPLQKAVDNALPALRLPRSAGDFDRIPEAKRARSAEWAKIFRRLHQNVRPLLVRENERGDPIDEQLAENLTAVGGRLEQPSIDIIQRFLDDDLSADVWRQSQEDVVELDWRSVSEVFLGPRRPDRLPLGEKTVKFFDDEFDDLLEDDERTLLLAPFPKDPTDDLAALFDHYQEHIARDKALYAAWEKFVFNNPKPYSDFFVGLIETLQRLRDRTNDIELKSKKLTVRIPRSREKSFWRGKNAAVARYFAFRFRGIEHLFGSDVTFDFGKMQDFYFPNVDADLARSTSGAKDARSLKFEVELDPDGAKAKLLFIWEMSPAALACSMADDLVRIANAQGDRALLPTADIARQSTSAKGRIQRIDLMEVSTIRDALNGSNGTMVAPNRASGDRSEAFLGELDKLSGLISPKGSAAIRDAFEAFREGYAEAIRAWVGTDGEGIAADSLITQANKYGDLLEALMVHANNDLARETLWKELLRVGVANVGDGASAAIVLPWHPLRLAEIHIKAHQTAELVKSVLAAEEKDIFRADLLFGQRTLELQSDYYPEVCIGFAEDQAILLSVAESSFDYSLAEQPRRGGNGNVEDALDVEPGVAAKAFSAVGEQFLNLLPHERTNFSVVLYNAESKALPSALAAELSSKVEQENELQCDLLLTHSQPMRMRKVYEQQNVAVSDDTGSVMASEAARNFLSRLRVGFLDESAVTDDEDTRAADLVALQDVIARNAELRWKRAPGTQRPDLISHVPHRWSRRRPVGAADTATSVYLTAPVQPQVGQRYLNAIQLFLEGDNARAEDVIPAREVNFKDTHIADVFKNAHRIGEWVVNYDELVDRRLLSNNGVQVIRHIHDRGVDRNITVSTTAKPRLLQTLIKQRLDHIDPTIVATHGIAAVDRLTEQANQLSGHVVMRAARYGRYANELLGVVLSMEELKRGLGDPTLPTGWYCLDDFASWFGQKEEQIADIMAIAPRIEDGKPVLKIAMSEAKFVTARGYRSQAKKSAKQLEETVLRLGRALDPQGARIDRELWLHRIGDFMIEGMQPFDPEILGGWDLHKWSEEVRLDHVPIALSGFSHVFVHDDDEYVDAGGSTQLKGASHCIQQVFDKPRVASRLRAFAVDQLPQTEVGDIDPRDPWETALISRAVNGAVPDEGSTPPNEKMDTETSNQEEVSSSSTETGSADPVQVETTADENSNTTELTGAEKKDEGSAAPEITNMPSAELASWLNSSGTNDDDDDAQRWLEETVINLQRALRGYDMTAELIGSRLTPNAALIRLRGSDDLTLPKVEKRRQELLTSHAIDVINLLAAPMEVIVMVRRPKRAILRLRDLWRLRELPETAPETNTSLLIGAKEADGELLYLNVGEGFAGQQPHGPHTLIAGETGSGKGVLVQSLLLDICATNSPKSARIRMIDPKAGIDFPWLRRMPHLDGDLITSREEAIETLEELVEEMERRNRLLADAGVTKLANYNKKVPPSERLPRIWVFHDELADWMLIDDYRDAVELNASRLGVKARAAGINLVLITQRPDKDALPMQLRANLTNRLVLKVADKRNSVLVLDEPGAERLLGRGHLAAKLSGEGEIILAQVPFADEDEMAELADLIRSAWSRE</sequence>
<dbReference type="STRING" id="573024.SAMN05216208_3494"/>
<keyword evidence="1 3" id="KW-0547">Nucleotide-binding</keyword>
<feature type="compositionally biased region" description="Polar residues" evidence="5">
    <location>
        <begin position="1358"/>
        <end position="1371"/>
    </location>
</feature>
<keyword evidence="2 3" id="KW-0067">ATP-binding</keyword>
<reference evidence="8" key="1">
    <citation type="submission" date="2017-01" db="EMBL/GenBank/DDBJ databases">
        <authorList>
            <person name="Varghese N."/>
            <person name="Submissions S."/>
        </authorList>
    </citation>
    <scope>NUCLEOTIDE SEQUENCE [LARGE SCALE GENOMIC DNA]</scope>
    <source>
        <strain evidence="8">DSM 29590</strain>
    </source>
</reference>
<evidence type="ECO:0000313" key="8">
    <source>
        <dbReference type="Proteomes" id="UP000186019"/>
    </source>
</evidence>
<dbReference type="OrthoDB" id="9806951at2"/>
<protein>
    <submittedName>
        <fullName evidence="7">DNA segregation ATPase FtsK/SpoIIIE, S-DNA-T family</fullName>
    </submittedName>
</protein>
<evidence type="ECO:0000256" key="2">
    <source>
        <dbReference type="ARBA" id="ARBA00022840"/>
    </source>
</evidence>
<proteinExistence type="predicted"/>
<dbReference type="Pfam" id="PF01580">
    <property type="entry name" value="FtsK_SpoIIIE"/>
    <property type="match status" value="1"/>
</dbReference>
<dbReference type="EMBL" id="FTNV01000005">
    <property type="protein sequence ID" value="SIS25998.1"/>
    <property type="molecule type" value="Genomic_DNA"/>
</dbReference>
<feature type="compositionally biased region" description="Low complexity" evidence="5">
    <location>
        <begin position="1336"/>
        <end position="1352"/>
    </location>
</feature>
<dbReference type="InterPro" id="IPR027417">
    <property type="entry name" value="P-loop_NTPase"/>
</dbReference>
<keyword evidence="4" id="KW-0175">Coiled coil</keyword>
<dbReference type="GO" id="GO:0005524">
    <property type="term" value="F:ATP binding"/>
    <property type="evidence" value="ECO:0007669"/>
    <property type="project" value="UniProtKB-UniRule"/>
</dbReference>
<feature type="binding site" evidence="3">
    <location>
        <begin position="1552"/>
        <end position="1559"/>
    </location>
    <ligand>
        <name>ATP</name>
        <dbReference type="ChEBI" id="CHEBI:30616"/>
    </ligand>
</feature>
<dbReference type="PANTHER" id="PTHR22683">
    <property type="entry name" value="SPORULATION PROTEIN RELATED"/>
    <property type="match status" value="1"/>
</dbReference>
<feature type="region of interest" description="Disordered" evidence="5">
    <location>
        <begin position="1315"/>
        <end position="1384"/>
    </location>
</feature>
<dbReference type="PROSITE" id="PS50901">
    <property type="entry name" value="FTSK"/>
    <property type="match status" value="1"/>
</dbReference>
<feature type="domain" description="FtsK" evidence="6">
    <location>
        <begin position="1527"/>
        <end position="1726"/>
    </location>
</feature>
<accession>A0A1N7HMR7</accession>
<evidence type="ECO:0000256" key="1">
    <source>
        <dbReference type="ARBA" id="ARBA00022741"/>
    </source>
</evidence>
<feature type="coiled-coil region" evidence="4">
    <location>
        <begin position="1605"/>
        <end position="1632"/>
    </location>
</feature>
<dbReference type="InterPro" id="IPR002543">
    <property type="entry name" value="FtsK_dom"/>
</dbReference>
<keyword evidence="8" id="KW-1185">Reference proteome</keyword>
<dbReference type="PANTHER" id="PTHR22683:SF41">
    <property type="entry name" value="DNA TRANSLOCASE FTSK"/>
    <property type="match status" value="1"/>
</dbReference>
<name>A0A1N7HMR7_9RHOB</name>
<gene>
    <name evidence="7" type="ORF">SAMN05421666_3419</name>
</gene>
<organism evidence="7 8">
    <name type="scientific">Roseovarius nanhaiticus</name>
    <dbReference type="NCBI Taxonomy" id="573024"/>
    <lineage>
        <taxon>Bacteria</taxon>
        <taxon>Pseudomonadati</taxon>
        <taxon>Pseudomonadota</taxon>
        <taxon>Alphaproteobacteria</taxon>
        <taxon>Rhodobacterales</taxon>
        <taxon>Roseobacteraceae</taxon>
        <taxon>Roseovarius</taxon>
    </lineage>
</organism>